<reference evidence="3 4" key="1">
    <citation type="submission" date="2017-11" db="EMBL/GenBank/DDBJ databases">
        <title>Taxonomic description and genome sequences of Spirosoma HA7 sp. nov., isolated from pollen microhabitat of Corylus avellana.</title>
        <authorList>
            <person name="Ambika Manirajan B."/>
            <person name="Suarez C."/>
            <person name="Ratering S."/>
            <person name="Geissler-Plaum R."/>
            <person name="Cardinale M."/>
            <person name="Sylvia S."/>
        </authorList>
    </citation>
    <scope>NUCLEOTIDE SEQUENCE [LARGE SCALE GENOMIC DNA]</scope>
    <source>
        <strain evidence="3 4">HA7</strain>
    </source>
</reference>
<feature type="transmembrane region" description="Helical" evidence="2">
    <location>
        <begin position="12"/>
        <end position="32"/>
    </location>
</feature>
<keyword evidence="1" id="KW-0175">Coiled coil</keyword>
<protein>
    <recommendedName>
        <fullName evidence="5">Chromosome segregation protein SMC</fullName>
    </recommendedName>
</protein>
<dbReference type="OrthoDB" id="848185at2"/>
<evidence type="ECO:0000256" key="1">
    <source>
        <dbReference type="SAM" id="Coils"/>
    </source>
</evidence>
<evidence type="ECO:0000313" key="3">
    <source>
        <dbReference type="EMBL" id="AUD03690.1"/>
    </source>
</evidence>
<sequence>MEAEATSNQQGVLNMTIGALVGILALLAYLFLGSRNETLEVQKQLTTKVEQFASTQLKLDSISTVLDQKIVEVRQLGGSLTELERIKRQLETDKKKLKYDLSFSIQQYDLKIRDYKNFLVVNEGDIRKLKAENGTLLSRNRALEEEKQSIISENEGLKQDKATLVKTVVDYSVQNADLKNKVTLASAIKAVNMDILAVASNGKERRGGTYKASRIDRLKISFTLLSNPLALKNDKDIYIRILDANGAVISESGTSGVVGYEGREIGYSIHQTVAFDNSDQRVDIFYRRDSPYKPGVYTVELYAEGFRIGDGRFDVK</sequence>
<name>A0A2K8Z1B4_9BACT</name>
<accession>A0A2K8Z1B4</accession>
<gene>
    <name evidence="3" type="ORF">CWM47_18760</name>
</gene>
<keyword evidence="4" id="KW-1185">Reference proteome</keyword>
<keyword evidence="2" id="KW-1133">Transmembrane helix</keyword>
<dbReference type="AlphaFoldDB" id="A0A2K8Z1B4"/>
<evidence type="ECO:0008006" key="5">
    <source>
        <dbReference type="Google" id="ProtNLM"/>
    </source>
</evidence>
<keyword evidence="2" id="KW-0812">Transmembrane</keyword>
<proteinExistence type="predicted"/>
<dbReference type="KEGG" id="spir:CWM47_18760"/>
<keyword evidence="2" id="KW-0472">Membrane</keyword>
<dbReference type="Proteomes" id="UP000232883">
    <property type="component" value="Chromosome"/>
</dbReference>
<organism evidence="3 4">
    <name type="scientific">Spirosoma pollinicola</name>
    <dbReference type="NCBI Taxonomy" id="2057025"/>
    <lineage>
        <taxon>Bacteria</taxon>
        <taxon>Pseudomonadati</taxon>
        <taxon>Bacteroidota</taxon>
        <taxon>Cytophagia</taxon>
        <taxon>Cytophagales</taxon>
        <taxon>Cytophagaceae</taxon>
        <taxon>Spirosoma</taxon>
    </lineage>
</organism>
<dbReference type="RefSeq" id="WP_100989757.1">
    <property type="nucleotide sequence ID" value="NZ_CP025096.1"/>
</dbReference>
<evidence type="ECO:0000313" key="4">
    <source>
        <dbReference type="Proteomes" id="UP000232883"/>
    </source>
</evidence>
<evidence type="ECO:0000256" key="2">
    <source>
        <dbReference type="SAM" id="Phobius"/>
    </source>
</evidence>
<dbReference type="EMBL" id="CP025096">
    <property type="protein sequence ID" value="AUD03690.1"/>
    <property type="molecule type" value="Genomic_DNA"/>
</dbReference>
<feature type="coiled-coil region" evidence="1">
    <location>
        <begin position="126"/>
        <end position="160"/>
    </location>
</feature>